<dbReference type="InterPro" id="IPR023213">
    <property type="entry name" value="CAT-like_dom_sf"/>
</dbReference>
<dbReference type="InterPro" id="IPR000873">
    <property type="entry name" value="AMP-dep_synth/lig_dom"/>
</dbReference>
<reference evidence="5 6" key="1">
    <citation type="submission" date="2019-02" db="EMBL/GenBank/DDBJ databases">
        <title>Apibacter muscae sp. nov.: a novel member of the house fly microbiota.</title>
        <authorList>
            <person name="Park R."/>
        </authorList>
    </citation>
    <scope>NUCLEOTIDE SEQUENCE [LARGE SCALE GENOMIC DNA]</scope>
    <source>
        <strain evidence="5 6">AL1</strain>
    </source>
</reference>
<evidence type="ECO:0000259" key="4">
    <source>
        <dbReference type="PROSITE" id="PS50075"/>
    </source>
</evidence>
<dbReference type="Proteomes" id="UP000319499">
    <property type="component" value="Unassembled WGS sequence"/>
</dbReference>
<feature type="domain" description="Carrier" evidence="4">
    <location>
        <begin position="2057"/>
        <end position="2134"/>
    </location>
</feature>
<dbReference type="Gene3D" id="1.10.1200.10">
    <property type="entry name" value="ACP-like"/>
    <property type="match status" value="3"/>
</dbReference>
<dbReference type="Pfam" id="PF00668">
    <property type="entry name" value="Condensation"/>
    <property type="match status" value="3"/>
</dbReference>
<dbReference type="RefSeq" id="WP_146291466.1">
    <property type="nucleotide sequence ID" value="NZ_SELH01000013.1"/>
</dbReference>
<protein>
    <submittedName>
        <fullName evidence="5">Amino acid adenylation domain-containing protein</fullName>
    </submittedName>
</protein>
<dbReference type="GO" id="GO:0043041">
    <property type="term" value="P:amino acid activation for nonribosomal peptide biosynthetic process"/>
    <property type="evidence" value="ECO:0007669"/>
    <property type="project" value="TreeGrafter"/>
</dbReference>
<comment type="cofactor">
    <cofactor evidence="1">
        <name>pantetheine 4'-phosphate</name>
        <dbReference type="ChEBI" id="CHEBI:47942"/>
    </cofactor>
</comment>
<accession>A0A563DHS0</accession>
<dbReference type="Gene3D" id="3.40.50.1820">
    <property type="entry name" value="alpha/beta hydrolase"/>
    <property type="match status" value="1"/>
</dbReference>
<dbReference type="PANTHER" id="PTHR45527">
    <property type="entry name" value="NONRIBOSOMAL PEPTIDE SYNTHETASE"/>
    <property type="match status" value="1"/>
</dbReference>
<dbReference type="GO" id="GO:0003824">
    <property type="term" value="F:catalytic activity"/>
    <property type="evidence" value="ECO:0007669"/>
    <property type="project" value="InterPro"/>
</dbReference>
<dbReference type="InterPro" id="IPR020806">
    <property type="entry name" value="PKS_PP-bd"/>
</dbReference>
<feature type="domain" description="Carrier" evidence="4">
    <location>
        <begin position="3139"/>
        <end position="3216"/>
    </location>
</feature>
<dbReference type="OrthoDB" id="9778690at2"/>
<dbReference type="InterPro" id="IPR006162">
    <property type="entry name" value="Ppantetheine_attach_site"/>
</dbReference>
<dbReference type="SUPFAM" id="SSF47336">
    <property type="entry name" value="ACP-like"/>
    <property type="match status" value="3"/>
</dbReference>
<dbReference type="CDD" id="cd12117">
    <property type="entry name" value="A_NRPS_Srf_like"/>
    <property type="match status" value="1"/>
</dbReference>
<dbReference type="PANTHER" id="PTHR45527:SF1">
    <property type="entry name" value="FATTY ACID SYNTHASE"/>
    <property type="match status" value="1"/>
</dbReference>
<dbReference type="InterPro" id="IPR001242">
    <property type="entry name" value="Condensation_dom"/>
</dbReference>
<dbReference type="InterPro" id="IPR025110">
    <property type="entry name" value="AMP-bd_C"/>
</dbReference>
<gene>
    <name evidence="5" type="ORF">ETU09_01665</name>
</gene>
<comment type="caution">
    <text evidence="5">The sequence shown here is derived from an EMBL/GenBank/DDBJ whole genome shotgun (WGS) entry which is preliminary data.</text>
</comment>
<dbReference type="FunFam" id="3.40.50.12780:FF:000012">
    <property type="entry name" value="Non-ribosomal peptide synthetase"/>
    <property type="match status" value="1"/>
</dbReference>
<keyword evidence="2" id="KW-0596">Phosphopantetheine</keyword>
<dbReference type="InterPro" id="IPR045851">
    <property type="entry name" value="AMP-bd_C_sf"/>
</dbReference>
<evidence type="ECO:0000256" key="3">
    <source>
        <dbReference type="ARBA" id="ARBA00022553"/>
    </source>
</evidence>
<dbReference type="EMBL" id="SELH01000013">
    <property type="protein sequence ID" value="TWP29710.1"/>
    <property type="molecule type" value="Genomic_DNA"/>
</dbReference>
<dbReference type="SMART" id="SM00823">
    <property type="entry name" value="PKS_PP"/>
    <property type="match status" value="3"/>
</dbReference>
<dbReference type="PROSITE" id="PS00012">
    <property type="entry name" value="PHOSPHOPANTETHEINE"/>
    <property type="match status" value="1"/>
</dbReference>
<dbReference type="FunFam" id="3.30.300.30:FF:000010">
    <property type="entry name" value="Enterobactin synthetase component F"/>
    <property type="match status" value="2"/>
</dbReference>
<dbReference type="NCBIfam" id="TIGR01733">
    <property type="entry name" value="AA-adenyl-dom"/>
    <property type="match status" value="3"/>
</dbReference>
<keyword evidence="6" id="KW-1185">Reference proteome</keyword>
<evidence type="ECO:0000256" key="2">
    <source>
        <dbReference type="ARBA" id="ARBA00022450"/>
    </source>
</evidence>
<dbReference type="InterPro" id="IPR009081">
    <property type="entry name" value="PP-bd_ACP"/>
</dbReference>
<keyword evidence="3" id="KW-0597">Phosphoprotein</keyword>
<dbReference type="PROSITE" id="PS50075">
    <property type="entry name" value="CARRIER"/>
    <property type="match status" value="3"/>
</dbReference>
<dbReference type="InterPro" id="IPR036736">
    <property type="entry name" value="ACP-like_sf"/>
</dbReference>
<dbReference type="PROSITE" id="PS00455">
    <property type="entry name" value="AMP_BINDING"/>
    <property type="match status" value="3"/>
</dbReference>
<dbReference type="InterPro" id="IPR001031">
    <property type="entry name" value="Thioesterase"/>
</dbReference>
<evidence type="ECO:0000256" key="1">
    <source>
        <dbReference type="ARBA" id="ARBA00001957"/>
    </source>
</evidence>
<feature type="domain" description="Carrier" evidence="4">
    <location>
        <begin position="972"/>
        <end position="1049"/>
    </location>
</feature>
<dbReference type="Pfam" id="PF00975">
    <property type="entry name" value="Thioesterase"/>
    <property type="match status" value="1"/>
</dbReference>
<dbReference type="InterPro" id="IPR029058">
    <property type="entry name" value="AB_hydrolase_fold"/>
</dbReference>
<sequence length="3445" mass="398180">MTEKSRVKLTPFQSLFYYEWLKNPLRNDYNMVMDSFVNGDLCVKKCEAAFLKLVNEHFVFFHNPRVYEGTFYWKLRNKAKKVIDYFPAKLTEDEIYNYISKPFNLEKDLQLRLGIVKLEKSKYRILLVISHLVIDGITTNQIYEKWAAIYNGIGYTTFSFEKQMEMHNQLNEYFDSILIKNKEEIHGFWKKHLENLTGIDLNFLKNNLSSQKSPKRLVSEIVFTYDGTIYNQLNSLKHLYKITPYVFGQLVLAILLHKVSGADNIPISYPIAILEGTDFIYGAHVNTMIVDYRFHEKTTLEETIQNVLQFFKDLKTSKAKYLPTSQIVQYAENSNILDIGFAQTFLRDFEPNLDGITFEEINHEYQIDLVNQLLFEQELHNKNINYRVKYDKDLLDENLVKNFIQLYQKLFLEILNDLISENKNREITTYKLLNEKEPEYFKIVNKWNQTYVHKNTAPTIHEIFEKKVKQNPLNKALIFQDVEYTYSELNERANKYAKYLKEKYQIRKGDIIVLVLDRNEHIITTILSMLKLGAIYVPLDPLLPDSRIEYVVKDTHSKLIITNKNYFERIFKIISEVEIIDKEELWDKTLIHYSSDNLVNLTNPEDIAYIIYTSGTTGNPKGVMVMHKNVTNLVFNADYVSIDNTDRILSLSNYQFDGSVYDFFTALLHGIPLVLADKEDLINSALLNKKIKKYKITNVLITTALFNMLVDEDLSGFRNLKYILIGGEAASVVHVSKFVKKYQNVTLINAYGPTETTTFSTCFLINPQKIYNIIPIGKPIPNVTNYILDKERNPVPVGVVGELYIGGDGVSKGYLNNLPLTSERFIINPFQTEKEKELNYNSTIYKTGDLVRYLPDGNIEYIGRNDFQVKIRGLRIELGEIESAFNSIEGIKNSIALVKDNGEGAKYIVCYYSSSHEMGENLLRNDLGNKLPDYMIPSVIVPLKGFALTVNGKIDRNQLQEPTFTIKQNYEAPENEVENKILGIFSSILNIDSSNIGVNDEFYKLGGNSIQIIKLSAQINNNFQIKVPVSELFDHLTIKKLANYLYKYKGYKDINIQKYYFKNVEDQCLSFAQQRLWFIDYFEEGTYAYNIPLLFKLKEQVNIDLLKQSITKIIDRHEVLRSLIKTDQWGNGYQYVKDLKDRPLIINTTNFKSQEELDELMSKDVWHIFKLEEEYPIKVQIFQNERDLYLSVVVHHIAFDGWSTDIFIKELIYNYEYFKLIKSENPIHAEKYLLPDLKVQYKDYAIFQRNYLKQELYNKQYAFWKKQLQGYERLNLSTDHKRPLKMDYKGEDIEFHLDEFTSKRLVSLAKEMNISLYNLLLSGYYLLLSAYSNQDDILIGSPVAGRNHSQIVDNIGFFVNLLVLRQIINDQQSLYNFILEVSRNSTEAQNNQDLPFDHLVDAFGGEKDRSRNPIVQVVFGVQAFAKEVEDKEKNILEFYQGSFSRNFNIAKFDIMTMLDDSGDSIKGVFNYATSLFNKATIENYISTYITILKQFADLGLQEIKNKKIENIKYLNKTQFDKIIYTFNHTKQIYDSNKTLVQLFEEQVLKNPDKVAIIFENKNFTYTEINQKANQFANFLISKYKIKIGDRISMYLNKSEKQIYTILGILKTGSAYVPMEPVMAEERLSYIVDNIKAKLVITEKAYKSNLEKLINNPAQSILVIDDHSYEQEINISNPVQNLDLNISSEEIAYIIYTSGTTGSPKGVKIKHKNTNNLVSNAKLLSMNETDIVLSLSSYQFDASIYDYFLTLLSGATVVLTSKEIFLNLEKLDELIAKYTITNIFVTTSLFNVLVDEGIKNLDSVKCIVFGGESASYTHISRMQKSFPKIKLINGYGPTETTTFATINTIDTLLEDNTPSVSIGKPLNNYTIYILNKNLKPLPLGSIGELYIGGDGVSDGYLNNLNLTKEKFLNNPFQTEEEKKENYNQIIYKTGDLAKYLQDGQIEYIGRNDFQVKIRGYRIELGEIETTICKYPKIKKATVVVNQTSSEIKSLVAYYEADKEVKEDELKDFLSKSLPDYMIPNHFIHLSAFPTNSNGKLDRKALPEITKINQTTCIKPHTDNERKLIKIYSEILNLNSTEISTEDDFFSLGGSSILAIKVMNAIKKECNVSIDVASIFTNRTIKKLAQKINEGQNTFTQVKKITVDHPEDQLLSFAQERLWFIESYAGGSDAYNIPLILKFKNEVNYKIVEKAFIRLLYRHEVLRTLIKTTHEGIAYQQVIKDLPQPFIIKKATVDSKMELHKLIQTDIHKKFKLEKEFPFTVGLYTLDNELYLSLVVHHITSDGWSLDVFMRDLMNNYLFEEKNQNSLELKNDKPMTNQENLLQYKDYALWQRQFLQGDELKKQLDYWKKHLENYETLNLPTDRIRPSLIDYKGAYVNFSLEAELSNSLRLKAKELKVSLYSLLLSGYYLMLSAFSNQEDIVVGTPVAGRHYEGIKDLIGLFVNTLVLRQKINSSQSIACFISEVGENVNNALMHQDLPFEKLVDELKLEKDSSRNPIFQVMFGVQSFGKDQREEYENIFTLYEDLEGLDYTPAKFDLTTMLDDSEEKISGIFNYAVSLFDKDTIQNYIHVYLKILEQIATVSIETKKLNQLSYINDEEKYKIICEWNHTYADFPLEKTMHQKFEEQVNRTPNQCAVKYNNEELSYKELNEKANAFAQFLITTYRIKPDELIPVCMSRSTNLMVALLGILKSGAAYVPIDPKSPQDRISYILNDTKPKLVVTDDRYKIEKIQTTSLDIITLNCEFIHQLKSTYSVLNPEVEITSKHLAYVIYTSGTTGNPKGVMVEHKGVVNRMEWMQSYHPILPSDIVLQKTNYTFDVSVWELFGANWYGATLILADSEEYKDNLYLIELIRKEKITMIHFVPSMLASFVETLNNYPDKQSHVYTLQTLYCSGEALGLEEVKQFQKLVPQCNIYNLYGPTETTIEVLYYECNTKNLSKVLIGKPIANTSVYVLDKHLRPLPVGAIGELCIGGVHVTRGYLNQEELTKEKFLDNPFHNFQITEHYENKRIYKSGDLVKYHKDGNLEYLGRNDFQVKIRGFRIELGEIEASMLTHPQISQAVVVAKEHDSGEKYLAGYYVSNMPIEQSELSKHLLNNLPDYMVPSIFIHMLEFPLSTSGKLDRKQLPSPKFTGDKTYIAPKTEEEKKLCALFAEILKIDIKEISVEDSFYRLGGSSIKATQLTYKINNLFGSKIKLIDLLKAPSIRELALLVQDIKLYCPIVELNNNQNKPLFMIHPGVGGCEVYESLATKLNPYYHCYGIDSFNLYNVNKILELSKLAEYYLLSMDEIQKSKTSYNLLGWSLGGQIALEIAVQLERRGVKDIKVYLLDTWINFKLRHGLDHAVDRFISRFGKDIMEREKILELMEVDNIIQSQPLSGLLQHTKVILFKALVPIEGLEDDRMVICPYNNIETSVKNFDQLRAVNLETDHFSILDKEFDIMNNMIG</sequence>
<dbReference type="InterPro" id="IPR020845">
    <property type="entry name" value="AMP-binding_CS"/>
</dbReference>
<dbReference type="InterPro" id="IPR010071">
    <property type="entry name" value="AA_adenyl_dom"/>
</dbReference>
<dbReference type="Gene3D" id="2.30.38.10">
    <property type="entry name" value="Luciferase, Domain 3"/>
    <property type="match status" value="3"/>
</dbReference>
<evidence type="ECO:0000313" key="6">
    <source>
        <dbReference type="Proteomes" id="UP000319499"/>
    </source>
</evidence>
<dbReference type="FunFam" id="3.40.50.980:FF:000001">
    <property type="entry name" value="Non-ribosomal peptide synthetase"/>
    <property type="match status" value="3"/>
</dbReference>
<dbReference type="GO" id="GO:0044550">
    <property type="term" value="P:secondary metabolite biosynthetic process"/>
    <property type="evidence" value="ECO:0007669"/>
    <property type="project" value="UniProtKB-ARBA"/>
</dbReference>
<organism evidence="5 6">
    <name type="scientific">Apibacter muscae</name>
    <dbReference type="NCBI Taxonomy" id="2509004"/>
    <lineage>
        <taxon>Bacteria</taxon>
        <taxon>Pseudomonadati</taxon>
        <taxon>Bacteroidota</taxon>
        <taxon>Flavobacteriia</taxon>
        <taxon>Flavobacteriales</taxon>
        <taxon>Weeksellaceae</taxon>
        <taxon>Apibacter</taxon>
    </lineage>
</organism>
<dbReference type="CDD" id="cd19531">
    <property type="entry name" value="LCL_NRPS-like"/>
    <property type="match status" value="2"/>
</dbReference>
<dbReference type="NCBIfam" id="NF003417">
    <property type="entry name" value="PRK04813.1"/>
    <property type="match status" value="3"/>
</dbReference>
<dbReference type="Gene3D" id="3.30.559.30">
    <property type="entry name" value="Nonribosomal peptide synthetase, condensation domain"/>
    <property type="match status" value="3"/>
</dbReference>
<dbReference type="Gene3D" id="3.30.300.30">
    <property type="match status" value="3"/>
</dbReference>
<dbReference type="FunFam" id="3.40.50.980:FF:000002">
    <property type="entry name" value="Enterobactin synthetase component F"/>
    <property type="match status" value="1"/>
</dbReference>
<dbReference type="Gene3D" id="3.40.50.980">
    <property type="match status" value="6"/>
</dbReference>
<dbReference type="SUPFAM" id="SSF52777">
    <property type="entry name" value="CoA-dependent acyltransferases"/>
    <property type="match status" value="6"/>
</dbReference>
<dbReference type="Gene3D" id="3.30.559.10">
    <property type="entry name" value="Chloramphenicol acetyltransferase-like domain"/>
    <property type="match status" value="3"/>
</dbReference>
<dbReference type="Pfam" id="PF00501">
    <property type="entry name" value="AMP-binding"/>
    <property type="match status" value="3"/>
</dbReference>
<dbReference type="SUPFAM" id="SSF53474">
    <property type="entry name" value="alpha/beta-Hydrolases"/>
    <property type="match status" value="1"/>
</dbReference>
<name>A0A563DHS0_9FLAO</name>
<dbReference type="GO" id="GO:0005737">
    <property type="term" value="C:cytoplasm"/>
    <property type="evidence" value="ECO:0007669"/>
    <property type="project" value="TreeGrafter"/>
</dbReference>
<dbReference type="Pfam" id="PF13193">
    <property type="entry name" value="AMP-binding_C"/>
    <property type="match status" value="2"/>
</dbReference>
<dbReference type="Pfam" id="PF00550">
    <property type="entry name" value="PP-binding"/>
    <property type="match status" value="3"/>
</dbReference>
<dbReference type="CDD" id="cd05930">
    <property type="entry name" value="A_NRPS"/>
    <property type="match status" value="2"/>
</dbReference>
<proteinExistence type="predicted"/>
<dbReference type="SUPFAM" id="SSF56801">
    <property type="entry name" value="Acetyl-CoA synthetase-like"/>
    <property type="match status" value="3"/>
</dbReference>
<dbReference type="GO" id="GO:0031177">
    <property type="term" value="F:phosphopantetheine binding"/>
    <property type="evidence" value="ECO:0007669"/>
    <property type="project" value="InterPro"/>
</dbReference>
<evidence type="ECO:0000313" key="5">
    <source>
        <dbReference type="EMBL" id="TWP29710.1"/>
    </source>
</evidence>